<evidence type="ECO:0000256" key="1">
    <source>
        <dbReference type="SAM" id="Phobius"/>
    </source>
</evidence>
<proteinExistence type="predicted"/>
<name>A0AAJ7DTE9_9HYME</name>
<keyword evidence="2" id="KW-1185">Reference proteome</keyword>
<dbReference type="KEGG" id="csol:105360779"/>
<keyword evidence="1" id="KW-0472">Membrane</keyword>
<keyword evidence="1" id="KW-1133">Transmembrane helix</keyword>
<feature type="transmembrane region" description="Helical" evidence="1">
    <location>
        <begin position="86"/>
        <end position="106"/>
    </location>
</feature>
<dbReference type="Proteomes" id="UP000695007">
    <property type="component" value="Unplaced"/>
</dbReference>
<evidence type="ECO:0000313" key="3">
    <source>
        <dbReference type="RefSeq" id="XP_011496082.1"/>
    </source>
</evidence>
<reference evidence="3" key="1">
    <citation type="submission" date="2025-08" db="UniProtKB">
        <authorList>
            <consortium name="RefSeq"/>
        </authorList>
    </citation>
    <scope>IDENTIFICATION</scope>
</reference>
<feature type="transmembrane region" description="Helical" evidence="1">
    <location>
        <begin position="113"/>
        <end position="132"/>
    </location>
</feature>
<organism evidence="2 3">
    <name type="scientific">Ceratosolen solmsi marchali</name>
    <dbReference type="NCBI Taxonomy" id="326594"/>
    <lineage>
        <taxon>Eukaryota</taxon>
        <taxon>Metazoa</taxon>
        <taxon>Ecdysozoa</taxon>
        <taxon>Arthropoda</taxon>
        <taxon>Hexapoda</taxon>
        <taxon>Insecta</taxon>
        <taxon>Pterygota</taxon>
        <taxon>Neoptera</taxon>
        <taxon>Endopterygota</taxon>
        <taxon>Hymenoptera</taxon>
        <taxon>Apocrita</taxon>
        <taxon>Proctotrupomorpha</taxon>
        <taxon>Chalcidoidea</taxon>
        <taxon>Agaonidae</taxon>
        <taxon>Agaoninae</taxon>
        <taxon>Ceratosolen</taxon>
    </lineage>
</organism>
<dbReference type="RefSeq" id="XP_011496082.1">
    <property type="nucleotide sequence ID" value="XM_011497780.1"/>
</dbReference>
<gene>
    <name evidence="3" type="primary">LOC105360779</name>
</gene>
<dbReference type="AlphaFoldDB" id="A0AAJ7DTE9"/>
<protein>
    <submittedName>
        <fullName evidence="3">Uncharacterized protein LOC105360779</fullName>
    </submittedName>
</protein>
<evidence type="ECO:0000313" key="2">
    <source>
        <dbReference type="Proteomes" id="UP000695007"/>
    </source>
</evidence>
<dbReference type="GeneID" id="105360779"/>
<accession>A0AAJ7DTE9</accession>
<sequence length="215" mass="24578">MFIDSALSCCLLLLASGCCIYLTGKWSTRSFSKLQPDIIATTIGVLAISFRSSLSLLSPFYNHALYPIDPLEIDDEDNTKIQSRIIPFYHVLCRILSMGGFIYAVCEAQGNRHIGIIIISTLTFIEYVHAMYTNYSSQLSDKYFHFLWMVGGGTLGWKYGNNYWLLAYLPYCITFLVLTPEKDFPWSVEQIINNYMMIAHIFLMLDAVREARSIN</sequence>
<keyword evidence="1" id="KW-0812">Transmembrane</keyword>